<evidence type="ECO:0000256" key="4">
    <source>
        <dbReference type="ARBA" id="ARBA00022884"/>
    </source>
</evidence>
<name>A0AAV1CNP2_OLDCO</name>
<dbReference type="AlphaFoldDB" id="A0AAV1CNP2"/>
<keyword evidence="4" id="KW-0694">RNA-binding</keyword>
<proteinExistence type="inferred from homology"/>
<keyword evidence="7" id="KW-1185">Reference proteome</keyword>
<dbReference type="InterPro" id="IPR029026">
    <property type="entry name" value="tRNA_m1G_MTases_N"/>
</dbReference>
<gene>
    <name evidence="6" type="ORF">OLC1_LOCUS7577</name>
</gene>
<dbReference type="Proteomes" id="UP001161247">
    <property type="component" value="Chromosome 2"/>
</dbReference>
<accession>A0AAV1CNP2</accession>
<dbReference type="InterPro" id="IPR005304">
    <property type="entry name" value="Rbsml_bgen_MeTrfase_EMG1/NEP1"/>
</dbReference>
<dbReference type="GO" id="GO:0019843">
    <property type="term" value="F:rRNA binding"/>
    <property type="evidence" value="ECO:0007669"/>
    <property type="project" value="UniProtKB-KW"/>
</dbReference>
<keyword evidence="2" id="KW-0690">Ribosome biogenesis</keyword>
<keyword evidence="3" id="KW-0699">rRNA-binding</keyword>
<dbReference type="PANTHER" id="PTHR12636">
    <property type="entry name" value="NEP1/MRA1"/>
    <property type="match status" value="1"/>
</dbReference>
<dbReference type="GO" id="GO:0070475">
    <property type="term" value="P:rRNA base methylation"/>
    <property type="evidence" value="ECO:0007669"/>
    <property type="project" value="InterPro"/>
</dbReference>
<protein>
    <submittedName>
        <fullName evidence="6">OLC1v1033227C3</fullName>
    </submittedName>
</protein>
<dbReference type="Gene3D" id="3.40.1280.10">
    <property type="match status" value="1"/>
</dbReference>
<dbReference type="PANTHER" id="PTHR12636:SF13">
    <property type="entry name" value="RIBOSOMAL RNA SMALL SUBUNIT METHYLTRANSFERASE NEP1-LIKE"/>
    <property type="match status" value="1"/>
</dbReference>
<evidence type="ECO:0000256" key="1">
    <source>
        <dbReference type="ARBA" id="ARBA00008115"/>
    </source>
</evidence>
<reference evidence="6" key="1">
    <citation type="submission" date="2023-03" db="EMBL/GenBank/DDBJ databases">
        <authorList>
            <person name="Julca I."/>
        </authorList>
    </citation>
    <scope>NUCLEOTIDE SEQUENCE</scope>
</reference>
<evidence type="ECO:0000256" key="3">
    <source>
        <dbReference type="ARBA" id="ARBA00022730"/>
    </source>
</evidence>
<comment type="similarity">
    <text evidence="1">Belongs to the class IV-like SAM-binding methyltransferase superfamily. RNA methyltransferase NEP1 family.</text>
</comment>
<dbReference type="InterPro" id="IPR029028">
    <property type="entry name" value="Alpha/beta_knot_MTases"/>
</dbReference>
<dbReference type="CDD" id="cd18088">
    <property type="entry name" value="Nep1-like"/>
    <property type="match status" value="1"/>
</dbReference>
<dbReference type="EMBL" id="OX459119">
    <property type="protein sequence ID" value="CAI9096950.1"/>
    <property type="molecule type" value="Genomic_DNA"/>
</dbReference>
<dbReference type="Pfam" id="PF03587">
    <property type="entry name" value="EMG1"/>
    <property type="match status" value="2"/>
</dbReference>
<dbReference type="GO" id="GO:0070037">
    <property type="term" value="F:rRNA (pseudouridine) methyltransferase activity"/>
    <property type="evidence" value="ECO:0007669"/>
    <property type="project" value="InterPro"/>
</dbReference>
<feature type="region of interest" description="Disordered" evidence="5">
    <location>
        <begin position="1"/>
        <end position="38"/>
    </location>
</feature>
<evidence type="ECO:0000313" key="7">
    <source>
        <dbReference type="Proteomes" id="UP001161247"/>
    </source>
</evidence>
<sequence length="303" mass="34361">MGRAISSVGFKRKRRGNVSLPSKKFEEQKGEETQVKSIQEATLVQTSTPSNSDANTSKRSVNFILDGAAIKKLLVKKKWRVAKSLDDEEVILRQNKNVDDYRCDIVHEALRGILDSPLNKYDMVAAIFVKIEDGVLFEVKPHVRIPRTLERFCGLVCKQYISDFFFPFSFCVSYLLVQKLYFNSNAFFLTFAAATLLEKRCIRNEETHDILLRVIEEPVTRYLPDNTRIIGLSHNSKKLINVEDYLSASSDDVNFTFVVGASVHKDINTQYADDVVAVSNYPLGAKAIIGMICSVLEQKWNAF</sequence>
<evidence type="ECO:0000256" key="2">
    <source>
        <dbReference type="ARBA" id="ARBA00022517"/>
    </source>
</evidence>
<evidence type="ECO:0000256" key="5">
    <source>
        <dbReference type="SAM" id="MobiDB-lite"/>
    </source>
</evidence>
<dbReference type="SUPFAM" id="SSF75217">
    <property type="entry name" value="alpha/beta knot"/>
    <property type="match status" value="1"/>
</dbReference>
<organism evidence="6 7">
    <name type="scientific">Oldenlandia corymbosa var. corymbosa</name>
    <dbReference type="NCBI Taxonomy" id="529605"/>
    <lineage>
        <taxon>Eukaryota</taxon>
        <taxon>Viridiplantae</taxon>
        <taxon>Streptophyta</taxon>
        <taxon>Embryophyta</taxon>
        <taxon>Tracheophyta</taxon>
        <taxon>Spermatophyta</taxon>
        <taxon>Magnoliopsida</taxon>
        <taxon>eudicotyledons</taxon>
        <taxon>Gunneridae</taxon>
        <taxon>Pentapetalae</taxon>
        <taxon>asterids</taxon>
        <taxon>lamiids</taxon>
        <taxon>Gentianales</taxon>
        <taxon>Rubiaceae</taxon>
        <taxon>Rubioideae</taxon>
        <taxon>Spermacoceae</taxon>
        <taxon>Hedyotis-Oldenlandia complex</taxon>
        <taxon>Oldenlandia</taxon>
    </lineage>
</organism>
<feature type="compositionally biased region" description="Basic and acidic residues" evidence="5">
    <location>
        <begin position="23"/>
        <end position="34"/>
    </location>
</feature>
<evidence type="ECO:0000313" key="6">
    <source>
        <dbReference type="EMBL" id="CAI9096950.1"/>
    </source>
</evidence>
<dbReference type="GO" id="GO:0032040">
    <property type="term" value="C:small-subunit processome"/>
    <property type="evidence" value="ECO:0007669"/>
    <property type="project" value="TreeGrafter"/>
</dbReference>